<organism evidence="5 6">
    <name type="scientific">Tessaracoccus flavescens</name>
    <dbReference type="NCBI Taxonomy" id="399497"/>
    <lineage>
        <taxon>Bacteria</taxon>
        <taxon>Bacillati</taxon>
        <taxon>Actinomycetota</taxon>
        <taxon>Actinomycetes</taxon>
        <taxon>Propionibacteriales</taxon>
        <taxon>Propionibacteriaceae</taxon>
        <taxon>Tessaracoccus</taxon>
    </lineage>
</organism>
<name>A0A1Q2CZ71_9ACTN</name>
<dbReference type="AlphaFoldDB" id="A0A1Q2CZ71"/>
<dbReference type="OrthoDB" id="174137at2"/>
<dbReference type="RefSeq" id="WP_077350514.1">
    <property type="nucleotide sequence ID" value="NZ_CP019607.1"/>
</dbReference>
<evidence type="ECO:0000313" key="5">
    <source>
        <dbReference type="EMBL" id="AQP51321.1"/>
    </source>
</evidence>
<evidence type="ECO:0000256" key="2">
    <source>
        <dbReference type="ARBA" id="ARBA00023204"/>
    </source>
</evidence>
<dbReference type="GO" id="GO:0000731">
    <property type="term" value="P:DNA synthesis involved in DNA repair"/>
    <property type="evidence" value="ECO:0007669"/>
    <property type="project" value="TreeGrafter"/>
</dbReference>
<dbReference type="GO" id="GO:0009432">
    <property type="term" value="P:SOS response"/>
    <property type="evidence" value="ECO:0007669"/>
    <property type="project" value="UniProtKB-KW"/>
</dbReference>
<dbReference type="PANTHER" id="PTHR32182">
    <property type="entry name" value="DNA REPLICATION AND REPAIR PROTEIN RECF"/>
    <property type="match status" value="1"/>
</dbReference>
<dbReference type="CDD" id="cd00267">
    <property type="entry name" value="ABC_ATPase"/>
    <property type="match status" value="1"/>
</dbReference>
<dbReference type="Gene3D" id="3.40.50.300">
    <property type="entry name" value="P-loop containing nucleotide triphosphate hydrolases"/>
    <property type="match status" value="1"/>
</dbReference>
<sequence>MSQHRLAHVQLINWGTFGGAWSFDVPWKGMLLTGPSGAGKSSVLDAMASILVAPGKVRFNAAAQGTDTRDHDRSLVTYVRGAHKREADEETGEVGAAFLRKGPTWSAVGLTFVDESGKETTLLRLFHISGSSVQRDELRSMYAIAPGRVDLLELKSFVANGIEYRQLKSSFPTWNTYRGEGYSSFAERFRKQLGIASEQAQVLLHKTQSAKNLTNLDALFRDFMLDVPGTFELANTTVEQFDELRSAHSSVVDARRQVEALLPLRAIDEQLREVESQQREVQDQVAHLETWLRQRRKVGLEADLVRERPLLARLEAEVAEAKGHADLAEDERRRCQQAVDGAGGGDVTTLEALRAARLDARDLALQRRSRYAGAAERVAVRLPDGVAEVVRFEREVDEARAALEARRAEFNAAQGEALRDKGRGADAHRRAVDELEALRRHRSNLDARLLAVRESLAQALGVSPTTLPFVGELLQVKQGESEWTGAIERVLASFARTLVVPAQHYLAAAEFVDAEFLGTRLVYERVEPVREEALDFVHGTLPGKLDLADGAYTGWLSERLERRFAYACVDDARSLGGVQRGVTRNGQVKHSSLLHEKDDRFRVSDRTRWVLGFSTEAKEAELERVLAVSQAHLDEIEARLRKLDAEQADLAVAARALQDLAEFSWDRVDLSPHEAGIDAVDRQLERLRATNIDLRALEAQLDRARRAKQQADDKLAGLRASLLQREEHVAQILREVETLTAILSEAPDVPDEVAQHLDLLSDDLMAEANGLDAAMRQHLHERHSKLSALLSRVSQQAVLKMTAYKKDWEAAAADWDAGLLYLPEYLRRLSTLEADRLPEFEERFFELLHRQARNNISGLAQDIRGARREIRSRVDDVNRSLLMTRFSREGRLQIKVLDRTLDDVDLFLKTLNRITESSMLDAGGASDDAARREAEERFVRMEQLLDRLGSADPADKAWRERCLDTRQHVQFQARVIDDDGAQVDVYTGSGGRSGGERQKLVTFCLAAALRFQLAPEGKADPTYALVVIDEAFDKADHTFTQAGLEVFRTFGFQLLLATPMKMLQTIDDYVGGVVMVDNRPGRGSILQELHYDLGRPAVVAADADQEVLL</sequence>
<dbReference type="KEGG" id="tfa:BW733_11255"/>
<keyword evidence="6" id="KW-1185">Reference proteome</keyword>
<keyword evidence="1" id="KW-0227">DNA damage</keyword>
<dbReference type="EMBL" id="CP019607">
    <property type="protein sequence ID" value="AQP51321.1"/>
    <property type="molecule type" value="Genomic_DNA"/>
</dbReference>
<gene>
    <name evidence="5" type="ORF">BW733_11255</name>
</gene>
<accession>A0A1Q2CZ71</accession>
<feature type="coiled-coil region" evidence="4">
    <location>
        <begin position="677"/>
        <end position="721"/>
    </location>
</feature>
<keyword evidence="2" id="KW-0234">DNA repair</keyword>
<dbReference type="Pfam" id="PF13555">
    <property type="entry name" value="AAA_29"/>
    <property type="match status" value="1"/>
</dbReference>
<protein>
    <recommendedName>
        <fullName evidence="7">ATP-binding protein</fullName>
    </recommendedName>
</protein>
<dbReference type="PANTHER" id="PTHR32182:SF0">
    <property type="entry name" value="DNA REPLICATION AND REPAIR PROTEIN RECF"/>
    <property type="match status" value="1"/>
</dbReference>
<evidence type="ECO:0008006" key="7">
    <source>
        <dbReference type="Google" id="ProtNLM"/>
    </source>
</evidence>
<evidence type="ECO:0000313" key="6">
    <source>
        <dbReference type="Proteomes" id="UP000188235"/>
    </source>
</evidence>
<reference evidence="5 6" key="1">
    <citation type="journal article" date="2008" name="Int. J. Syst. Evol. Microbiol.">
        <title>Tessaracoccus flavescens sp. nov., isolated from marine sediment.</title>
        <authorList>
            <person name="Lee D.W."/>
            <person name="Lee S.D."/>
        </authorList>
    </citation>
    <scope>NUCLEOTIDE SEQUENCE [LARGE SCALE GENOMIC DNA]</scope>
    <source>
        <strain evidence="5 6">SST-39T</strain>
    </source>
</reference>
<feature type="coiled-coil region" evidence="4">
    <location>
        <begin position="626"/>
        <end position="653"/>
    </location>
</feature>
<dbReference type="InterPro" id="IPR027417">
    <property type="entry name" value="P-loop_NTPase"/>
</dbReference>
<proteinExistence type="predicted"/>
<keyword evidence="3" id="KW-0742">SOS response</keyword>
<dbReference type="GO" id="GO:0006302">
    <property type="term" value="P:double-strand break repair"/>
    <property type="evidence" value="ECO:0007669"/>
    <property type="project" value="TreeGrafter"/>
</dbReference>
<feature type="coiled-coil region" evidence="4">
    <location>
        <begin position="389"/>
        <end position="448"/>
    </location>
</feature>
<dbReference type="Pfam" id="PF13558">
    <property type="entry name" value="SbcC_Walker_B"/>
    <property type="match status" value="1"/>
</dbReference>
<dbReference type="Proteomes" id="UP000188235">
    <property type="component" value="Chromosome"/>
</dbReference>
<keyword evidence="4" id="KW-0175">Coiled coil</keyword>
<dbReference type="STRING" id="399497.BW733_11255"/>
<evidence type="ECO:0000256" key="4">
    <source>
        <dbReference type="SAM" id="Coils"/>
    </source>
</evidence>
<dbReference type="SUPFAM" id="SSF52540">
    <property type="entry name" value="P-loop containing nucleoside triphosphate hydrolases"/>
    <property type="match status" value="1"/>
</dbReference>
<evidence type="ECO:0000256" key="3">
    <source>
        <dbReference type="ARBA" id="ARBA00023236"/>
    </source>
</evidence>
<evidence type="ECO:0000256" key="1">
    <source>
        <dbReference type="ARBA" id="ARBA00022763"/>
    </source>
</evidence>